<feature type="domain" description="Type II secretion system protein GspI C-terminal" evidence="10">
    <location>
        <begin position="50"/>
        <end position="128"/>
    </location>
</feature>
<evidence type="ECO:0000256" key="6">
    <source>
        <dbReference type="ARBA" id="ARBA00022692"/>
    </source>
</evidence>
<dbReference type="SUPFAM" id="SSF54523">
    <property type="entry name" value="Pili subunits"/>
    <property type="match status" value="1"/>
</dbReference>
<evidence type="ECO:0000259" key="10">
    <source>
        <dbReference type="Pfam" id="PF02501"/>
    </source>
</evidence>
<dbReference type="InterPro" id="IPR010052">
    <property type="entry name" value="T2SS_protein-GspI"/>
</dbReference>
<dbReference type="GO" id="GO:0005886">
    <property type="term" value="C:plasma membrane"/>
    <property type="evidence" value="ECO:0007669"/>
    <property type="project" value="UniProtKB-SubCell"/>
</dbReference>
<name>A0A4Q1HEQ1_9BURK</name>
<reference evidence="11 12" key="1">
    <citation type="journal article" date="2017" name="Int. J. Syst. Evol. Microbiol.">
        <title>Achromobacter aloeverae sp. nov., isolated from the root of Aloe vera (L.) Burm.f.</title>
        <authorList>
            <person name="Kuncharoen N."/>
            <person name="Muramatsu Y."/>
            <person name="Shibata C."/>
            <person name="Kamakura Y."/>
            <person name="Nakagawa Y."/>
            <person name="Tanasupawat S."/>
        </authorList>
    </citation>
    <scope>NUCLEOTIDE SEQUENCE [LARGE SCALE GENOMIC DNA]</scope>
    <source>
        <strain evidence="11 12">AVA-1</strain>
    </source>
</reference>
<dbReference type="InterPro" id="IPR003413">
    <property type="entry name" value="T2SS_GspI_C"/>
</dbReference>
<comment type="caution">
    <text evidence="11">The sequence shown here is derived from an EMBL/GenBank/DDBJ whole genome shotgun (WGS) entry which is preliminary data.</text>
</comment>
<comment type="similarity">
    <text evidence="2 9">Belongs to the GSP I family.</text>
</comment>
<accession>A0A4Q1HEQ1</accession>
<dbReference type="NCBIfam" id="TIGR01707">
    <property type="entry name" value="gspI"/>
    <property type="match status" value="1"/>
</dbReference>
<comment type="subunit">
    <text evidence="9">Type II secretion is composed of four main components: the outer membrane complex, the inner membrane complex, the cytoplasmic secretion ATPase and the periplasm-spanning pseudopilus.</text>
</comment>
<dbReference type="AlphaFoldDB" id="A0A4Q1HEQ1"/>
<evidence type="ECO:0000256" key="1">
    <source>
        <dbReference type="ARBA" id="ARBA00004377"/>
    </source>
</evidence>
<keyword evidence="8" id="KW-0472">Membrane</keyword>
<keyword evidence="4 9" id="KW-0488">Methylation</keyword>
<keyword evidence="7" id="KW-1133">Transmembrane helix</keyword>
<dbReference type="PANTHER" id="PTHR38779">
    <property type="entry name" value="TYPE II SECRETION SYSTEM PROTEIN I-RELATED"/>
    <property type="match status" value="1"/>
</dbReference>
<dbReference type="EMBL" id="PYAL01000009">
    <property type="protein sequence ID" value="RXN83880.1"/>
    <property type="molecule type" value="Genomic_DNA"/>
</dbReference>
<dbReference type="GO" id="GO:0015627">
    <property type="term" value="C:type II protein secretion system complex"/>
    <property type="evidence" value="ECO:0007669"/>
    <property type="project" value="UniProtKB-UniRule"/>
</dbReference>
<keyword evidence="12" id="KW-1185">Reference proteome</keyword>
<dbReference type="OrthoDB" id="5296572at2"/>
<keyword evidence="6" id="KW-0812">Transmembrane</keyword>
<proteinExistence type="inferred from homology"/>
<evidence type="ECO:0000256" key="7">
    <source>
        <dbReference type="ARBA" id="ARBA00022989"/>
    </source>
</evidence>
<organism evidence="11 12">
    <name type="scientific">Achromobacter aloeverae</name>
    <dbReference type="NCBI Taxonomy" id="1750518"/>
    <lineage>
        <taxon>Bacteria</taxon>
        <taxon>Pseudomonadati</taxon>
        <taxon>Pseudomonadota</taxon>
        <taxon>Betaproteobacteria</taxon>
        <taxon>Burkholderiales</taxon>
        <taxon>Alcaligenaceae</taxon>
        <taxon>Achromobacter</taxon>
    </lineage>
</organism>
<protein>
    <recommendedName>
        <fullName evidence="9">Type II secretion system protein I</fullName>
        <shortName evidence="9">T2SS minor pseudopilin I</shortName>
    </recommendedName>
</protein>
<dbReference type="Pfam" id="PF02501">
    <property type="entry name" value="T2SSI"/>
    <property type="match status" value="1"/>
</dbReference>
<evidence type="ECO:0000256" key="9">
    <source>
        <dbReference type="RuleBase" id="RU368030"/>
    </source>
</evidence>
<comment type="function">
    <text evidence="9">Component of the type II secretion system required for the energy-dependent secretion of extracellular factors such as proteases and toxins from the periplasm.</text>
</comment>
<dbReference type="GO" id="GO:0015628">
    <property type="term" value="P:protein secretion by the type II secretion system"/>
    <property type="evidence" value="ECO:0007669"/>
    <property type="project" value="UniProtKB-UniRule"/>
</dbReference>
<evidence type="ECO:0000256" key="4">
    <source>
        <dbReference type="ARBA" id="ARBA00022481"/>
    </source>
</evidence>
<sequence>MRCDDMRHAPRRPQGGFTLIEVLVALAIIAVALAAALRATGVLAQNNHALRDKTLALVAAENRMAELRLSQVLPDPGKQDTPCPQGRLDMVCESTYTYSLNRAFRQVSVRVYPRGQPGMTLAELSGLLANVR</sequence>
<keyword evidence="3" id="KW-1003">Cell membrane</keyword>
<keyword evidence="5 9" id="KW-0997">Cell inner membrane</keyword>
<dbReference type="Pfam" id="PF07963">
    <property type="entry name" value="N_methyl"/>
    <property type="match status" value="1"/>
</dbReference>
<dbReference type="InterPro" id="IPR045584">
    <property type="entry name" value="Pilin-like"/>
</dbReference>
<evidence type="ECO:0000313" key="11">
    <source>
        <dbReference type="EMBL" id="RXN83880.1"/>
    </source>
</evidence>
<evidence type="ECO:0000256" key="2">
    <source>
        <dbReference type="ARBA" id="ARBA00008358"/>
    </source>
</evidence>
<evidence type="ECO:0000256" key="3">
    <source>
        <dbReference type="ARBA" id="ARBA00022475"/>
    </source>
</evidence>
<dbReference type="Proteomes" id="UP000290849">
    <property type="component" value="Unassembled WGS sequence"/>
</dbReference>
<dbReference type="PANTHER" id="PTHR38779:SF2">
    <property type="entry name" value="TYPE II SECRETION SYSTEM PROTEIN I-RELATED"/>
    <property type="match status" value="1"/>
</dbReference>
<comment type="PTM">
    <text evidence="9">Cleaved by prepilin peptidase.</text>
</comment>
<comment type="subcellular location">
    <subcellularLocation>
        <location evidence="1 9">Cell inner membrane</location>
        <topology evidence="1 9">Single-pass membrane protein</topology>
    </subcellularLocation>
</comment>
<evidence type="ECO:0000313" key="12">
    <source>
        <dbReference type="Proteomes" id="UP000290849"/>
    </source>
</evidence>
<dbReference type="Gene3D" id="3.30.1300.30">
    <property type="entry name" value="GSPII I/J protein-like"/>
    <property type="match status" value="1"/>
</dbReference>
<gene>
    <name evidence="11" type="primary">gspI</name>
    <name evidence="11" type="ORF">C7R54_26860</name>
</gene>
<evidence type="ECO:0000256" key="8">
    <source>
        <dbReference type="ARBA" id="ARBA00023136"/>
    </source>
</evidence>
<evidence type="ECO:0000256" key="5">
    <source>
        <dbReference type="ARBA" id="ARBA00022519"/>
    </source>
</evidence>
<dbReference type="PROSITE" id="PS00409">
    <property type="entry name" value="PROKAR_NTER_METHYL"/>
    <property type="match status" value="1"/>
</dbReference>
<dbReference type="NCBIfam" id="TIGR02532">
    <property type="entry name" value="IV_pilin_GFxxxE"/>
    <property type="match status" value="1"/>
</dbReference>
<dbReference type="InterPro" id="IPR012902">
    <property type="entry name" value="N_methyl_site"/>
</dbReference>